<feature type="region of interest" description="Disordered" evidence="5">
    <location>
        <begin position="316"/>
        <end position="342"/>
    </location>
</feature>
<evidence type="ECO:0000256" key="3">
    <source>
        <dbReference type="ARBA" id="ARBA00023125"/>
    </source>
</evidence>
<dbReference type="Pfam" id="PF03466">
    <property type="entry name" value="LysR_substrate"/>
    <property type="match status" value="1"/>
</dbReference>
<dbReference type="InterPro" id="IPR036390">
    <property type="entry name" value="WH_DNA-bd_sf"/>
</dbReference>
<dbReference type="PANTHER" id="PTHR30126:SF39">
    <property type="entry name" value="HTH-TYPE TRANSCRIPTIONAL REGULATOR CYSL"/>
    <property type="match status" value="1"/>
</dbReference>
<dbReference type="KEGG" id="bhg:I6G56_24520"/>
<evidence type="ECO:0000313" key="8">
    <source>
        <dbReference type="Proteomes" id="UP000594943"/>
    </source>
</evidence>
<dbReference type="Gene3D" id="3.40.190.10">
    <property type="entry name" value="Periplasmic binding protein-like II"/>
    <property type="match status" value="2"/>
</dbReference>
<dbReference type="FunFam" id="1.10.10.10:FF:000001">
    <property type="entry name" value="LysR family transcriptional regulator"/>
    <property type="match status" value="1"/>
</dbReference>
<dbReference type="PANTHER" id="PTHR30126">
    <property type="entry name" value="HTH-TYPE TRANSCRIPTIONAL REGULATOR"/>
    <property type="match status" value="1"/>
</dbReference>
<dbReference type="InterPro" id="IPR036388">
    <property type="entry name" value="WH-like_DNA-bd_sf"/>
</dbReference>
<accession>A0A7T2U8H3</accession>
<reference evidence="7 8" key="1">
    <citation type="submission" date="2020-12" db="EMBL/GenBank/DDBJ databases">
        <title>FDA dAtabase for Regulatory Grade micrObial Sequences (FDA-ARGOS): Supporting development and validation of Infectious Disease Dx tests.</title>
        <authorList>
            <person name="Nelson B."/>
            <person name="Plummer A."/>
            <person name="Tallon L."/>
            <person name="Sadzewicz L."/>
            <person name="Zhao X."/>
            <person name="Boylan J."/>
            <person name="Ott S."/>
            <person name="Bowen H."/>
            <person name="Vavikolanu K."/>
            <person name="Mehta A."/>
            <person name="Aluvathingal J."/>
            <person name="Nadendla S."/>
            <person name="Myers T."/>
            <person name="Yan Y."/>
            <person name="Sichtig H."/>
        </authorList>
    </citation>
    <scope>NUCLEOTIDE SEQUENCE [LARGE SCALE GENOMIC DNA]</scope>
    <source>
        <strain evidence="7 8">FDAARGOS_899</strain>
    </source>
</reference>
<keyword evidence="2" id="KW-0805">Transcription regulation</keyword>
<dbReference type="EMBL" id="CP065687">
    <property type="protein sequence ID" value="QPS47580.1"/>
    <property type="molecule type" value="Genomic_DNA"/>
</dbReference>
<dbReference type="InterPro" id="IPR005119">
    <property type="entry name" value="LysR_subst-bd"/>
</dbReference>
<protein>
    <submittedName>
        <fullName evidence="7">LysR family transcriptional regulator</fullName>
    </submittedName>
</protein>
<dbReference type="InterPro" id="IPR000847">
    <property type="entry name" value="LysR_HTH_N"/>
</dbReference>
<dbReference type="AlphaFoldDB" id="A0A7T2U8H3"/>
<dbReference type="Proteomes" id="UP000594943">
    <property type="component" value="Chromosome 2"/>
</dbReference>
<comment type="similarity">
    <text evidence="1">Belongs to the LysR transcriptional regulatory family.</text>
</comment>
<dbReference type="SUPFAM" id="SSF46785">
    <property type="entry name" value="Winged helix' DNA-binding domain"/>
    <property type="match status" value="1"/>
</dbReference>
<evidence type="ECO:0000256" key="4">
    <source>
        <dbReference type="ARBA" id="ARBA00023163"/>
    </source>
</evidence>
<dbReference type="GO" id="GO:0000976">
    <property type="term" value="F:transcription cis-regulatory region binding"/>
    <property type="evidence" value="ECO:0007669"/>
    <property type="project" value="TreeGrafter"/>
</dbReference>
<evidence type="ECO:0000313" key="7">
    <source>
        <dbReference type="EMBL" id="QPS47580.1"/>
    </source>
</evidence>
<feature type="domain" description="HTH lysR-type" evidence="6">
    <location>
        <begin position="16"/>
        <end position="73"/>
    </location>
</feature>
<dbReference type="Pfam" id="PF00126">
    <property type="entry name" value="HTH_1"/>
    <property type="match status" value="1"/>
</dbReference>
<name>A0A7T2U8H3_9BURK</name>
<sequence length="342" mass="37419">MIDRHDAPRTPCKTNMKISDIDAYAAVVRCQSLSLAAAELGITQPAITRRVQNLEEALGVELLDRNTKPPRPTEMGWRVHDQCRAVLREMRALRELAAEPLPPAGAFRLGLTHGIGELLLLDLLAMLGERWPALAPRVATGWGGALLDQLGRDELDAALVFLAREIALPPQVTGERLVGTRLVVVARKGDFPRRSYRLADCHEAGWVLNPDGCGFRAGLKRALDAQRLPLRVTLDTYARELQLQSVANGLGLGLAPLPLVEISPLREALDIVPLADFKPRIDLWALRRVDAARLAEPAGAIGQLARARFRTLGDAREPNAARAARAPRERVGGSAKRPRERA</sequence>
<proteinExistence type="inferred from homology"/>
<dbReference type="GO" id="GO:0003700">
    <property type="term" value="F:DNA-binding transcription factor activity"/>
    <property type="evidence" value="ECO:0007669"/>
    <property type="project" value="InterPro"/>
</dbReference>
<keyword evidence="4" id="KW-0804">Transcription</keyword>
<gene>
    <name evidence="7" type="ORF">I6G56_24520</name>
</gene>
<dbReference type="PROSITE" id="PS50931">
    <property type="entry name" value="HTH_LYSR"/>
    <property type="match status" value="1"/>
</dbReference>
<evidence type="ECO:0000256" key="5">
    <source>
        <dbReference type="SAM" id="MobiDB-lite"/>
    </source>
</evidence>
<evidence type="ECO:0000259" key="6">
    <source>
        <dbReference type="PROSITE" id="PS50931"/>
    </source>
</evidence>
<organism evidence="7 8">
    <name type="scientific">Burkholderia humptydooensis</name>
    <dbReference type="NCBI Taxonomy" id="430531"/>
    <lineage>
        <taxon>Bacteria</taxon>
        <taxon>Pseudomonadati</taxon>
        <taxon>Pseudomonadota</taxon>
        <taxon>Betaproteobacteria</taxon>
        <taxon>Burkholderiales</taxon>
        <taxon>Burkholderiaceae</taxon>
        <taxon>Burkholderia</taxon>
        <taxon>pseudomallei group</taxon>
    </lineage>
</organism>
<evidence type="ECO:0000256" key="2">
    <source>
        <dbReference type="ARBA" id="ARBA00023015"/>
    </source>
</evidence>
<evidence type="ECO:0000256" key="1">
    <source>
        <dbReference type="ARBA" id="ARBA00009437"/>
    </source>
</evidence>
<keyword evidence="3" id="KW-0238">DNA-binding</keyword>
<dbReference type="SUPFAM" id="SSF53850">
    <property type="entry name" value="Periplasmic binding protein-like II"/>
    <property type="match status" value="1"/>
</dbReference>
<dbReference type="Gene3D" id="1.10.10.10">
    <property type="entry name" value="Winged helix-like DNA-binding domain superfamily/Winged helix DNA-binding domain"/>
    <property type="match status" value="1"/>
</dbReference>
<dbReference type="PRINTS" id="PR00039">
    <property type="entry name" value="HTHLYSR"/>
</dbReference>